<accession>A0ABU1AMJ1</accession>
<organism evidence="2 3">
    <name type="scientific">Thalassobacterium sedimentorum</name>
    <dbReference type="NCBI Taxonomy" id="3041258"/>
    <lineage>
        <taxon>Bacteria</taxon>
        <taxon>Pseudomonadati</taxon>
        <taxon>Verrucomicrobiota</taxon>
        <taxon>Opitutia</taxon>
        <taxon>Puniceicoccales</taxon>
        <taxon>Coraliomargaritaceae</taxon>
        <taxon>Thalassobacterium</taxon>
    </lineage>
</organism>
<reference evidence="2 3" key="1">
    <citation type="submission" date="2023-04" db="EMBL/GenBank/DDBJ databases">
        <title>A novel bacteria isolated from coastal sediment.</title>
        <authorList>
            <person name="Liu X.-J."/>
            <person name="Du Z.-J."/>
        </authorList>
    </citation>
    <scope>NUCLEOTIDE SEQUENCE [LARGE SCALE GENOMIC DNA]</scope>
    <source>
        <strain evidence="2 3">SDUM461004</strain>
    </source>
</reference>
<evidence type="ECO:0008006" key="4">
    <source>
        <dbReference type="Google" id="ProtNLM"/>
    </source>
</evidence>
<name>A0ABU1AMJ1_9BACT</name>
<keyword evidence="3" id="KW-1185">Reference proteome</keyword>
<keyword evidence="1" id="KW-0472">Membrane</keyword>
<gene>
    <name evidence="2" type="ORF">QEH59_15920</name>
</gene>
<comment type="caution">
    <text evidence="2">The sequence shown here is derived from an EMBL/GenBank/DDBJ whole genome shotgun (WGS) entry which is preliminary data.</text>
</comment>
<proteinExistence type="predicted"/>
<sequence length="151" mass="16935">MKSLCNLGRYWLVLQFVALSVLFGLIIYLSLRSSPSMGELAWLPGPIADWADRNGDLRTLVPYALAATLWCWCLRCYYLHKPAVQMASEVRLCCGYLLGGFVLLVLLLGTELWQVFLPERHPALGDLFWGSVGIVGGLAVGGWRWSRLTKF</sequence>
<evidence type="ECO:0000256" key="1">
    <source>
        <dbReference type="SAM" id="Phobius"/>
    </source>
</evidence>
<dbReference type="EMBL" id="JARXIC010000038">
    <property type="protein sequence ID" value="MDQ8195922.1"/>
    <property type="molecule type" value="Genomic_DNA"/>
</dbReference>
<feature type="transmembrane region" description="Helical" evidence="1">
    <location>
        <begin position="90"/>
        <end position="108"/>
    </location>
</feature>
<dbReference type="Proteomes" id="UP001243717">
    <property type="component" value="Unassembled WGS sequence"/>
</dbReference>
<keyword evidence="1" id="KW-1133">Transmembrane helix</keyword>
<keyword evidence="1" id="KW-0812">Transmembrane</keyword>
<evidence type="ECO:0000313" key="3">
    <source>
        <dbReference type="Proteomes" id="UP001243717"/>
    </source>
</evidence>
<feature type="transmembrane region" description="Helical" evidence="1">
    <location>
        <begin position="60"/>
        <end position="78"/>
    </location>
</feature>
<feature type="transmembrane region" description="Helical" evidence="1">
    <location>
        <begin position="128"/>
        <end position="146"/>
    </location>
</feature>
<dbReference type="RefSeq" id="WP_308986367.1">
    <property type="nucleotide sequence ID" value="NZ_JARXIC010000038.1"/>
</dbReference>
<feature type="transmembrane region" description="Helical" evidence="1">
    <location>
        <begin position="12"/>
        <end position="31"/>
    </location>
</feature>
<protein>
    <recommendedName>
        <fullName evidence="4">VanZ-like domain-containing protein</fullName>
    </recommendedName>
</protein>
<evidence type="ECO:0000313" key="2">
    <source>
        <dbReference type="EMBL" id="MDQ8195922.1"/>
    </source>
</evidence>